<feature type="transmembrane region" description="Helical" evidence="1">
    <location>
        <begin position="45"/>
        <end position="65"/>
    </location>
</feature>
<dbReference type="EMBL" id="CAAALY010019401">
    <property type="protein sequence ID" value="VEL13925.1"/>
    <property type="molecule type" value="Genomic_DNA"/>
</dbReference>
<keyword evidence="1" id="KW-0812">Transmembrane</keyword>
<comment type="caution">
    <text evidence="2">The sequence shown here is derived from an EMBL/GenBank/DDBJ whole genome shotgun (WGS) entry which is preliminary data.</text>
</comment>
<organism evidence="2 3">
    <name type="scientific">Protopolystoma xenopodis</name>
    <dbReference type="NCBI Taxonomy" id="117903"/>
    <lineage>
        <taxon>Eukaryota</taxon>
        <taxon>Metazoa</taxon>
        <taxon>Spiralia</taxon>
        <taxon>Lophotrochozoa</taxon>
        <taxon>Platyhelminthes</taxon>
        <taxon>Monogenea</taxon>
        <taxon>Polyopisthocotylea</taxon>
        <taxon>Polystomatidea</taxon>
        <taxon>Polystomatidae</taxon>
        <taxon>Protopolystoma</taxon>
    </lineage>
</organism>
<dbReference type="Proteomes" id="UP000784294">
    <property type="component" value="Unassembled WGS sequence"/>
</dbReference>
<name>A0A3S5CE77_9PLAT</name>
<keyword evidence="3" id="KW-1185">Reference proteome</keyword>
<evidence type="ECO:0000313" key="3">
    <source>
        <dbReference type="Proteomes" id="UP000784294"/>
    </source>
</evidence>
<feature type="transmembrane region" description="Helical" evidence="1">
    <location>
        <begin position="121"/>
        <end position="144"/>
    </location>
</feature>
<accession>A0A3S5CE77</accession>
<evidence type="ECO:0000256" key="1">
    <source>
        <dbReference type="SAM" id="Phobius"/>
    </source>
</evidence>
<sequence>MMASLTDNADYDAGESFGYVPSQFSKAENHEYYGRGHRTRYVPQVLAGSFSLGHHLLTLAGALFLRYSLAPYFHALAAVSCLNKSLIVSPNSSNINSPSWLQCHSSNQSSLSDQPLFRVTVIVRLLTSLFSLSSPTCTSIFIYVKTPSTVTAIYLFTASALHYFVSYLSIGLDGSLTGSESLRMAGPSELERKIQQPDISKACTADDKDHVMGKRPQIQLLPLETVSEYTGMVAETMATDRSEGKEKVTVLEKASSDFGKIPDIGLTDLADIQVDHIDLCLGHA</sequence>
<proteinExistence type="predicted"/>
<gene>
    <name evidence="2" type="ORF">PXEA_LOCUS7365</name>
</gene>
<keyword evidence="1" id="KW-0472">Membrane</keyword>
<keyword evidence="1" id="KW-1133">Transmembrane helix</keyword>
<protein>
    <submittedName>
        <fullName evidence="2">Uncharacterized protein</fullName>
    </submittedName>
</protein>
<evidence type="ECO:0000313" key="2">
    <source>
        <dbReference type="EMBL" id="VEL13925.1"/>
    </source>
</evidence>
<feature type="transmembrane region" description="Helical" evidence="1">
    <location>
        <begin position="151"/>
        <end position="170"/>
    </location>
</feature>
<dbReference type="AlphaFoldDB" id="A0A3S5CE77"/>
<reference evidence="2" key="1">
    <citation type="submission" date="2018-11" db="EMBL/GenBank/DDBJ databases">
        <authorList>
            <consortium name="Pathogen Informatics"/>
        </authorList>
    </citation>
    <scope>NUCLEOTIDE SEQUENCE</scope>
</reference>